<evidence type="ECO:0000313" key="12">
    <source>
        <dbReference type="EMBL" id="MEW9309545.1"/>
    </source>
</evidence>
<keyword evidence="5 8" id="KW-1133">Transmembrane helix</keyword>
<dbReference type="SUPFAM" id="SSF82861">
    <property type="entry name" value="Mechanosensitive channel protein MscS (YggB), transmembrane region"/>
    <property type="match status" value="1"/>
</dbReference>
<evidence type="ECO:0000256" key="3">
    <source>
        <dbReference type="ARBA" id="ARBA00022475"/>
    </source>
</evidence>
<dbReference type="InterPro" id="IPR011014">
    <property type="entry name" value="MscS_channel_TM-2"/>
</dbReference>
<evidence type="ECO:0000256" key="8">
    <source>
        <dbReference type="SAM" id="Phobius"/>
    </source>
</evidence>
<dbReference type="SUPFAM" id="SSF82689">
    <property type="entry name" value="Mechanosensitive channel protein MscS (YggB), C-terminal domain"/>
    <property type="match status" value="1"/>
</dbReference>
<keyword evidence="9" id="KW-0732">Signal</keyword>
<reference evidence="12 13" key="1">
    <citation type="submission" date="2024-07" db="EMBL/GenBank/DDBJ databases">
        <title>Description of Labrys sedimenti sp. nov., isolated from a diclofenac-degrading enrichment culture.</title>
        <authorList>
            <person name="Tancsics A."/>
            <person name="Csepanyi A."/>
        </authorList>
    </citation>
    <scope>NUCLEOTIDE SEQUENCE [LARGE SCALE GENOMIC DNA]</scope>
    <source>
        <strain evidence="12 13">LMG 23578</strain>
    </source>
</reference>
<dbReference type="Gene3D" id="1.10.287.1260">
    <property type="match status" value="1"/>
</dbReference>
<keyword evidence="4 8" id="KW-0812">Transmembrane</keyword>
<dbReference type="Gene3D" id="2.30.30.60">
    <property type="match status" value="1"/>
</dbReference>
<evidence type="ECO:0000313" key="13">
    <source>
        <dbReference type="Proteomes" id="UP001555786"/>
    </source>
</evidence>
<evidence type="ECO:0000259" key="10">
    <source>
        <dbReference type="Pfam" id="PF00924"/>
    </source>
</evidence>
<feature type="chain" id="PRO_5045611458" evidence="9">
    <location>
        <begin position="24"/>
        <end position="730"/>
    </location>
</feature>
<feature type="transmembrane region" description="Helical" evidence="8">
    <location>
        <begin position="161"/>
        <end position="181"/>
    </location>
</feature>
<comment type="caution">
    <text evidence="12">The sequence shown here is derived from an EMBL/GenBank/DDBJ whole genome shotgun (WGS) entry which is preliminary data.</text>
</comment>
<proteinExistence type="inferred from homology"/>
<evidence type="ECO:0000256" key="4">
    <source>
        <dbReference type="ARBA" id="ARBA00022692"/>
    </source>
</evidence>
<evidence type="ECO:0000256" key="2">
    <source>
        <dbReference type="ARBA" id="ARBA00008017"/>
    </source>
</evidence>
<feature type="transmembrane region" description="Helical" evidence="8">
    <location>
        <begin position="348"/>
        <end position="369"/>
    </location>
</feature>
<dbReference type="Proteomes" id="UP001555786">
    <property type="component" value="Unassembled WGS sequence"/>
</dbReference>
<accession>A0ABV3PV49</accession>
<evidence type="ECO:0000259" key="11">
    <source>
        <dbReference type="Pfam" id="PF21088"/>
    </source>
</evidence>
<dbReference type="PANTHER" id="PTHR30460">
    <property type="entry name" value="MODERATE CONDUCTANCE MECHANOSENSITIVE CHANNEL YBIO"/>
    <property type="match status" value="1"/>
</dbReference>
<dbReference type="SUPFAM" id="SSF50182">
    <property type="entry name" value="Sm-like ribonucleoproteins"/>
    <property type="match status" value="1"/>
</dbReference>
<dbReference type="Gene3D" id="3.30.70.100">
    <property type="match status" value="1"/>
</dbReference>
<feature type="transmembrane region" description="Helical" evidence="8">
    <location>
        <begin position="393"/>
        <end position="414"/>
    </location>
</feature>
<feature type="transmembrane region" description="Helical" evidence="8">
    <location>
        <begin position="122"/>
        <end position="140"/>
    </location>
</feature>
<dbReference type="InterPro" id="IPR006685">
    <property type="entry name" value="MscS_channel_2nd"/>
</dbReference>
<keyword evidence="3" id="KW-1003">Cell membrane</keyword>
<gene>
    <name evidence="12" type="ORF">ABXS05_28600</name>
</gene>
<dbReference type="InterPro" id="IPR011066">
    <property type="entry name" value="MscS_channel_C_sf"/>
</dbReference>
<dbReference type="InterPro" id="IPR023408">
    <property type="entry name" value="MscS_beta-dom_sf"/>
</dbReference>
<dbReference type="InterPro" id="IPR045276">
    <property type="entry name" value="YbiO_bact"/>
</dbReference>
<feature type="transmembrane region" description="Helical" evidence="8">
    <location>
        <begin position="240"/>
        <end position="258"/>
    </location>
</feature>
<comment type="subcellular location">
    <subcellularLocation>
        <location evidence="1">Cell membrane</location>
        <topology evidence="1">Multi-pass membrane protein</topology>
    </subcellularLocation>
</comment>
<keyword evidence="6 8" id="KW-0472">Membrane</keyword>
<feature type="transmembrane region" description="Helical" evidence="8">
    <location>
        <begin position="491"/>
        <end position="513"/>
    </location>
</feature>
<comment type="similarity">
    <text evidence="2">Belongs to the MscS (TC 1.A.23) family.</text>
</comment>
<dbReference type="Pfam" id="PF21088">
    <property type="entry name" value="MS_channel_1st"/>
    <property type="match status" value="1"/>
</dbReference>
<evidence type="ECO:0000256" key="6">
    <source>
        <dbReference type="ARBA" id="ARBA00023136"/>
    </source>
</evidence>
<feature type="transmembrane region" description="Helical" evidence="8">
    <location>
        <begin position="434"/>
        <end position="454"/>
    </location>
</feature>
<evidence type="ECO:0000256" key="9">
    <source>
        <dbReference type="SAM" id="SignalP"/>
    </source>
</evidence>
<keyword evidence="13" id="KW-1185">Reference proteome</keyword>
<evidence type="ECO:0000256" key="1">
    <source>
        <dbReference type="ARBA" id="ARBA00004651"/>
    </source>
</evidence>
<dbReference type="Pfam" id="PF00924">
    <property type="entry name" value="MS_channel_2nd"/>
    <property type="match status" value="1"/>
</dbReference>
<evidence type="ECO:0000256" key="7">
    <source>
        <dbReference type="SAM" id="MobiDB-lite"/>
    </source>
</evidence>
<feature type="domain" description="Mechanosensitive ion channel MscS" evidence="10">
    <location>
        <begin position="536"/>
        <end position="601"/>
    </location>
</feature>
<name>A0ABV3PV49_9HYPH</name>
<organism evidence="12 13">
    <name type="scientific">Labrys neptuniae</name>
    <dbReference type="NCBI Taxonomy" id="376174"/>
    <lineage>
        <taxon>Bacteria</taxon>
        <taxon>Pseudomonadati</taxon>
        <taxon>Pseudomonadota</taxon>
        <taxon>Alphaproteobacteria</taxon>
        <taxon>Hyphomicrobiales</taxon>
        <taxon>Xanthobacteraceae</taxon>
        <taxon>Labrys</taxon>
    </lineage>
</organism>
<sequence length="730" mass="78493">MRLPGGLRWLFVVFALAAWPCWAQGTPSPAAPAPPAMSQQQMDTMVEAISQSVMKKLQAQGAQPAPPSPDGSGMQMASAQQTEMFMHVGGLVTGLPALWAEFGKLVTRLDADYNDGRGLGRYFLLLIGALAAALAAEWVVRLLLTPLRRRLVIRMHGLHGIRALLGLGALELPPLIALWIVGNASEAARFMGDLPQTRFSIAMLKTMLIWRLLQAVFRFTLQPRLPEARLPDLGDADARAIYRGASFAILLLLFNAVLADVLRALQSPPLAVGTAQLYGAVVMMLGMVAVCIRLNGPIGRWFIGVANPAQASPVKTAIAKHWLLGALLLFALFVTADIYAAVAGQTRISGALMLTLAILVALLVVESLVHRIRIMLQHQTDGVRLIHPRGAEALARCARFGVLILAIGALGRTWAVDVSGVMAGDDFNRVARNLFSAGLTAFAAYCAWELVRYITDRYSAGRSGPALPGAADAEDDAPVSTASRIATMMPVFRIGLAIAISILAVLTVLSQLGVNVTPLIAGASIFGLAISFGSQTLVKDVVSGVFFLIDDAFRVGEYIDVGKAKGTVEGFTLRSLRLRHQNGPVHTIPYGQLGQVTNYSRDWATIKFPLRFARETDLEKLRKAVKKIGQDMLEDPEMKEEFLTPLKMQGVFDITDNAIVVRFKFTVKPNKPTFIQREALKRLVRILPEQGIEFSTGTVAVRTLDGEGRAGLGAAVAANAALALPPAAAG</sequence>
<feature type="domain" description="Mechanosensitive ion channel transmembrane helices 2/3" evidence="11">
    <location>
        <begin position="496"/>
        <end position="535"/>
    </location>
</feature>
<feature type="region of interest" description="Disordered" evidence="7">
    <location>
        <begin position="57"/>
        <end position="76"/>
    </location>
</feature>
<dbReference type="InterPro" id="IPR049142">
    <property type="entry name" value="MS_channel_1st"/>
</dbReference>
<protein>
    <submittedName>
        <fullName evidence="12">Mechanosensitive ion channel family protein</fullName>
    </submittedName>
</protein>
<feature type="transmembrane region" description="Helical" evidence="8">
    <location>
        <begin position="270"/>
        <end position="292"/>
    </location>
</feature>
<dbReference type="EMBL" id="JBFNQD010000015">
    <property type="protein sequence ID" value="MEW9309545.1"/>
    <property type="molecule type" value="Genomic_DNA"/>
</dbReference>
<dbReference type="PANTHER" id="PTHR30460:SF0">
    <property type="entry name" value="MODERATE CONDUCTANCE MECHANOSENSITIVE CHANNEL YBIO"/>
    <property type="match status" value="1"/>
</dbReference>
<feature type="signal peptide" evidence="9">
    <location>
        <begin position="1"/>
        <end position="23"/>
    </location>
</feature>
<dbReference type="RefSeq" id="WP_367626217.1">
    <property type="nucleotide sequence ID" value="NZ_JBFNQD010000015.1"/>
</dbReference>
<evidence type="ECO:0000256" key="5">
    <source>
        <dbReference type="ARBA" id="ARBA00022989"/>
    </source>
</evidence>
<feature type="transmembrane region" description="Helical" evidence="8">
    <location>
        <begin position="322"/>
        <end position="342"/>
    </location>
</feature>
<dbReference type="InterPro" id="IPR010920">
    <property type="entry name" value="LSM_dom_sf"/>
</dbReference>